<dbReference type="SUPFAM" id="SSF88659">
    <property type="entry name" value="Sigma3 and sigma4 domains of RNA polymerase sigma factors"/>
    <property type="match status" value="1"/>
</dbReference>
<keyword evidence="4" id="KW-1185">Reference proteome</keyword>
<proteinExistence type="predicted"/>
<evidence type="ECO:0000313" key="4">
    <source>
        <dbReference type="Proteomes" id="UP001344251"/>
    </source>
</evidence>
<dbReference type="InterPro" id="IPR036388">
    <property type="entry name" value="WH-like_DNA-bd_sf"/>
</dbReference>
<dbReference type="InterPro" id="IPR013324">
    <property type="entry name" value="RNA_pol_sigma_r3/r4-like"/>
</dbReference>
<feature type="domain" description="RNA polymerase sigma-70 region 4" evidence="2">
    <location>
        <begin position="106"/>
        <end position="154"/>
    </location>
</feature>
<sequence>MRERRPAQERRHAREFTLFVAGAAGRLLHTATLLTGEPASGPTPAAEELLTCALSRTYAVWDRLRGDDPYERTRREMAALPQALKEQGGAPIAHTAWRHRRPRGGLLDRLSPQERLVLVLRLYEGVAEEQTAAQLGLPAERVHALCLRAVAEMRSHRPGPEPSAAHRPAPAPEPGPAQDSAPGPAAP</sequence>
<gene>
    <name evidence="3" type="ORF">OG863_15825</name>
</gene>
<dbReference type="Gene3D" id="1.10.10.10">
    <property type="entry name" value="Winged helix-like DNA-binding domain superfamily/Winged helix DNA-binding domain"/>
    <property type="match status" value="1"/>
</dbReference>
<reference evidence="3 4" key="1">
    <citation type="submission" date="2022-10" db="EMBL/GenBank/DDBJ databases">
        <title>The complete genomes of actinobacterial strains from the NBC collection.</title>
        <authorList>
            <person name="Joergensen T.S."/>
            <person name="Alvarez Arevalo M."/>
            <person name="Sterndorff E.B."/>
            <person name="Faurdal D."/>
            <person name="Vuksanovic O."/>
            <person name="Mourched A.-S."/>
            <person name="Charusanti P."/>
            <person name="Shaw S."/>
            <person name="Blin K."/>
            <person name="Weber T."/>
        </authorList>
    </citation>
    <scope>NUCLEOTIDE SEQUENCE [LARGE SCALE GENOMIC DNA]</scope>
    <source>
        <strain evidence="3 4">NBC 01774</strain>
    </source>
</reference>
<dbReference type="Proteomes" id="UP001344251">
    <property type="component" value="Chromosome"/>
</dbReference>
<evidence type="ECO:0000259" key="2">
    <source>
        <dbReference type="Pfam" id="PF04545"/>
    </source>
</evidence>
<dbReference type="RefSeq" id="WP_326618810.1">
    <property type="nucleotide sequence ID" value="NZ_CP109106.1"/>
</dbReference>
<evidence type="ECO:0000313" key="3">
    <source>
        <dbReference type="EMBL" id="WSB69305.1"/>
    </source>
</evidence>
<accession>A0ABZ1FGA2</accession>
<evidence type="ECO:0000256" key="1">
    <source>
        <dbReference type="SAM" id="MobiDB-lite"/>
    </source>
</evidence>
<protein>
    <submittedName>
        <fullName evidence="3">RNA polymerase subunit sigma-70</fullName>
    </submittedName>
</protein>
<feature type="region of interest" description="Disordered" evidence="1">
    <location>
        <begin position="153"/>
        <end position="187"/>
    </location>
</feature>
<dbReference type="EMBL" id="CP109106">
    <property type="protein sequence ID" value="WSB69305.1"/>
    <property type="molecule type" value="Genomic_DNA"/>
</dbReference>
<dbReference type="Pfam" id="PF04545">
    <property type="entry name" value="Sigma70_r4"/>
    <property type="match status" value="1"/>
</dbReference>
<organism evidence="3 4">
    <name type="scientific">Streptomyces decoyicus</name>
    <dbReference type="NCBI Taxonomy" id="249567"/>
    <lineage>
        <taxon>Bacteria</taxon>
        <taxon>Bacillati</taxon>
        <taxon>Actinomycetota</taxon>
        <taxon>Actinomycetes</taxon>
        <taxon>Kitasatosporales</taxon>
        <taxon>Streptomycetaceae</taxon>
        <taxon>Streptomyces</taxon>
    </lineage>
</organism>
<dbReference type="InterPro" id="IPR007630">
    <property type="entry name" value="RNA_pol_sigma70_r4"/>
</dbReference>
<name>A0ABZ1FGA2_9ACTN</name>